<dbReference type="InterPro" id="IPR012338">
    <property type="entry name" value="Beta-lactam/transpept-like"/>
</dbReference>
<evidence type="ECO:0000256" key="1">
    <source>
        <dbReference type="SAM" id="SignalP"/>
    </source>
</evidence>
<dbReference type="RefSeq" id="WP_089378082.1">
    <property type="nucleotide sequence ID" value="NZ_FZNX01000002.1"/>
</dbReference>
<accession>A0A238XEN4</accession>
<dbReference type="Gene3D" id="3.40.710.10">
    <property type="entry name" value="DD-peptidase/beta-lactamase superfamily"/>
    <property type="match status" value="1"/>
</dbReference>
<dbReference type="InterPro" id="IPR021860">
    <property type="entry name" value="Peptidase_S12_Pab87-rel_C"/>
</dbReference>
<evidence type="ECO:0000313" key="4">
    <source>
        <dbReference type="EMBL" id="SNR56389.1"/>
    </source>
</evidence>
<evidence type="ECO:0000259" key="3">
    <source>
        <dbReference type="Pfam" id="PF11954"/>
    </source>
</evidence>
<dbReference type="EMBL" id="FZNX01000002">
    <property type="protein sequence ID" value="SNR56389.1"/>
    <property type="molecule type" value="Genomic_DNA"/>
</dbReference>
<keyword evidence="5" id="KW-1185">Reference proteome</keyword>
<sequence>MKTLKIFGLAFLCLTNTLAQSNDEALNTKIKSLEKDFETVLTTSKAAGFSIAIVKGSEIIYTKGFGYSDIENKTPVTSNTIFAIGSSTKAFTASLMGLLRDQGKVNFETSPRTYIPELKFFNSEMNTQITIKDLMTHRTGLPRHGEAWKLFKTQSKDEFLARIAFQEPVAPVRAEWRYNNFMYFVQGVIAERLTDKSWEQNIEQNFFEPLQMVSSTTNIQGLINSNKSALGYYFKNGKTTEIDYKDIGAMSPAGGINSTVNDMSKWMIAWLNKGQYNGKQILPSKYVREAMSSQMVISGRLPKEASPSSFMSNYGYGWFISSYKSHYRIDHGGNIDGFSANVAFYPADDLGIVVLSNQNRSGVPQIITNIVADKLFDTPETNWIGKLEKLIERQTKTTETEPIISIKPAHNLKDYTGTYKHKGYGTFDVITKNDSLFAKFPEYTQWLNPIHPNVFETYYVLDKLNLESQGRSIKFVTDFKDNISGSAIKLERTLNPIIFNRLSLKTEPTDKAKL</sequence>
<dbReference type="PANTHER" id="PTHR46825:SF15">
    <property type="entry name" value="BETA-LACTAMASE-RELATED DOMAIN-CONTAINING PROTEIN"/>
    <property type="match status" value="1"/>
</dbReference>
<dbReference type="PANTHER" id="PTHR46825">
    <property type="entry name" value="D-ALANYL-D-ALANINE-CARBOXYPEPTIDASE/ENDOPEPTIDASE AMPH"/>
    <property type="match status" value="1"/>
</dbReference>
<dbReference type="Pfam" id="PF00144">
    <property type="entry name" value="Beta-lactamase"/>
    <property type="match status" value="1"/>
</dbReference>
<evidence type="ECO:0000313" key="5">
    <source>
        <dbReference type="Proteomes" id="UP000198412"/>
    </source>
</evidence>
<dbReference type="InterPro" id="IPR001466">
    <property type="entry name" value="Beta-lactam-related"/>
</dbReference>
<dbReference type="InterPro" id="IPR050491">
    <property type="entry name" value="AmpC-like"/>
</dbReference>
<evidence type="ECO:0000259" key="2">
    <source>
        <dbReference type="Pfam" id="PF00144"/>
    </source>
</evidence>
<organism evidence="4 5">
    <name type="scientific">Lutibacter flavus</name>
    <dbReference type="NCBI Taxonomy" id="691689"/>
    <lineage>
        <taxon>Bacteria</taxon>
        <taxon>Pseudomonadati</taxon>
        <taxon>Bacteroidota</taxon>
        <taxon>Flavobacteriia</taxon>
        <taxon>Flavobacteriales</taxon>
        <taxon>Flavobacteriaceae</taxon>
        <taxon>Lutibacter</taxon>
    </lineage>
</organism>
<feature type="domain" description="Beta-lactamase-related" evidence="2">
    <location>
        <begin position="37"/>
        <end position="363"/>
    </location>
</feature>
<feature type="signal peptide" evidence="1">
    <location>
        <begin position="1"/>
        <end position="21"/>
    </location>
</feature>
<dbReference type="AlphaFoldDB" id="A0A238XEN4"/>
<reference evidence="5" key="1">
    <citation type="submission" date="2017-06" db="EMBL/GenBank/DDBJ databases">
        <authorList>
            <person name="Varghese N."/>
            <person name="Submissions S."/>
        </authorList>
    </citation>
    <scope>NUCLEOTIDE SEQUENCE [LARGE SCALE GENOMIC DNA]</scope>
    <source>
        <strain evidence="5">DSM 27993</strain>
    </source>
</reference>
<proteinExistence type="predicted"/>
<dbReference type="Proteomes" id="UP000198412">
    <property type="component" value="Unassembled WGS sequence"/>
</dbReference>
<dbReference type="Gene3D" id="2.40.128.600">
    <property type="match status" value="1"/>
</dbReference>
<gene>
    <name evidence="4" type="ORF">SAMN04488111_1790</name>
</gene>
<feature type="chain" id="PRO_5013009006" evidence="1">
    <location>
        <begin position="22"/>
        <end position="514"/>
    </location>
</feature>
<feature type="domain" description="Peptidase S12 Pab87-related C-terminal" evidence="3">
    <location>
        <begin position="406"/>
        <end position="489"/>
    </location>
</feature>
<dbReference type="Pfam" id="PF11954">
    <property type="entry name" value="DUF3471"/>
    <property type="match status" value="1"/>
</dbReference>
<name>A0A238XEN4_9FLAO</name>
<dbReference type="OrthoDB" id="1522765at2"/>
<keyword evidence="1" id="KW-0732">Signal</keyword>
<protein>
    <submittedName>
        <fullName evidence="4">CubicO group peptidase, beta-lactamase class C family</fullName>
    </submittedName>
</protein>
<dbReference type="SUPFAM" id="SSF56601">
    <property type="entry name" value="beta-lactamase/transpeptidase-like"/>
    <property type="match status" value="1"/>
</dbReference>